<dbReference type="Proteomes" id="UP000439903">
    <property type="component" value="Unassembled WGS sequence"/>
</dbReference>
<evidence type="ECO:0000256" key="1">
    <source>
        <dbReference type="SAM" id="SignalP"/>
    </source>
</evidence>
<reference evidence="2 3" key="1">
    <citation type="journal article" date="2019" name="Environ. Microbiol.">
        <title>At the nexus of three kingdoms: the genome of the mycorrhizal fungus Gigaspora margarita provides insights into plant, endobacterial and fungal interactions.</title>
        <authorList>
            <person name="Venice F."/>
            <person name="Ghignone S."/>
            <person name="Salvioli di Fossalunga A."/>
            <person name="Amselem J."/>
            <person name="Novero M."/>
            <person name="Xianan X."/>
            <person name="Sedzielewska Toro K."/>
            <person name="Morin E."/>
            <person name="Lipzen A."/>
            <person name="Grigoriev I.V."/>
            <person name="Henrissat B."/>
            <person name="Martin F.M."/>
            <person name="Bonfante P."/>
        </authorList>
    </citation>
    <scope>NUCLEOTIDE SEQUENCE [LARGE SCALE GENOMIC DNA]</scope>
    <source>
        <strain evidence="2 3">BEG34</strain>
    </source>
</reference>
<dbReference type="OrthoDB" id="2436248at2759"/>
<name>A0A8H3XH69_GIGMA</name>
<proteinExistence type="predicted"/>
<keyword evidence="1" id="KW-0732">Signal</keyword>
<dbReference type="AlphaFoldDB" id="A0A8H3XH69"/>
<keyword evidence="3" id="KW-1185">Reference proteome</keyword>
<comment type="caution">
    <text evidence="2">The sequence shown here is derived from an EMBL/GenBank/DDBJ whole genome shotgun (WGS) entry which is preliminary data.</text>
</comment>
<sequence>MLFISTCINAIVFIGFSVAKRSYDDIDRTDVICDALIQPFSFVPSRAGDLTSLINAPLTRKLPVSKNEEIKYPLLADFIEKNDECRSDLSTYISGLIIGIGKQNLSNTSENMLHWVVDSIIRIPLQIFHENLGGVLPIDLDRNTRDQGTTTIGTKRPDFLCWANNVLLFKGEEKAVNADFPKAVNELEEKFNKFDPMYFGNIQFMICYAAAGTRLRFFAIDGSSNTNSPSRLIALSNQLDINTRRDRISILCIVVNIARIIRTVSNTIPAMIVPLGKRLKTERSMITILGDSVEKRVSVEYLPFAENLNDRINFLSKLYEHAKGHTGLAQVKESPRISRQAIYKVVL</sequence>
<accession>A0A8H3XH69</accession>
<protein>
    <submittedName>
        <fullName evidence="2">Crinkler family protein</fullName>
    </submittedName>
</protein>
<feature type="signal peptide" evidence="1">
    <location>
        <begin position="1"/>
        <end position="19"/>
    </location>
</feature>
<dbReference type="EMBL" id="WTPW01000971">
    <property type="protein sequence ID" value="KAF0465663.1"/>
    <property type="molecule type" value="Genomic_DNA"/>
</dbReference>
<evidence type="ECO:0000313" key="2">
    <source>
        <dbReference type="EMBL" id="KAF0465663.1"/>
    </source>
</evidence>
<feature type="chain" id="PRO_5034620398" evidence="1">
    <location>
        <begin position="20"/>
        <end position="347"/>
    </location>
</feature>
<evidence type="ECO:0000313" key="3">
    <source>
        <dbReference type="Proteomes" id="UP000439903"/>
    </source>
</evidence>
<gene>
    <name evidence="2" type="ORF">F8M41_026257</name>
</gene>
<organism evidence="2 3">
    <name type="scientific">Gigaspora margarita</name>
    <dbReference type="NCBI Taxonomy" id="4874"/>
    <lineage>
        <taxon>Eukaryota</taxon>
        <taxon>Fungi</taxon>
        <taxon>Fungi incertae sedis</taxon>
        <taxon>Mucoromycota</taxon>
        <taxon>Glomeromycotina</taxon>
        <taxon>Glomeromycetes</taxon>
        <taxon>Diversisporales</taxon>
        <taxon>Gigasporaceae</taxon>
        <taxon>Gigaspora</taxon>
    </lineage>
</organism>